<evidence type="ECO:0000256" key="1">
    <source>
        <dbReference type="SAM" id="MobiDB-lite"/>
    </source>
</evidence>
<comment type="caution">
    <text evidence="2">The sequence shown here is derived from an EMBL/GenBank/DDBJ whole genome shotgun (WGS) entry which is preliminary data.</text>
</comment>
<dbReference type="VEuPathDB" id="FungiDB:AB675_9685"/>
<organism evidence="2 3">
    <name type="scientific">Cyphellophora attinorum</name>
    <dbReference type="NCBI Taxonomy" id="1664694"/>
    <lineage>
        <taxon>Eukaryota</taxon>
        <taxon>Fungi</taxon>
        <taxon>Dikarya</taxon>
        <taxon>Ascomycota</taxon>
        <taxon>Pezizomycotina</taxon>
        <taxon>Eurotiomycetes</taxon>
        <taxon>Chaetothyriomycetidae</taxon>
        <taxon>Chaetothyriales</taxon>
        <taxon>Cyphellophoraceae</taxon>
        <taxon>Cyphellophora</taxon>
    </lineage>
</organism>
<protein>
    <submittedName>
        <fullName evidence="2">Uncharacterized protein</fullName>
    </submittedName>
</protein>
<evidence type="ECO:0000313" key="2">
    <source>
        <dbReference type="EMBL" id="KPI42373.1"/>
    </source>
</evidence>
<reference evidence="2 3" key="1">
    <citation type="submission" date="2015-06" db="EMBL/GenBank/DDBJ databases">
        <title>Draft genome of the ant-associated black yeast Phialophora attae CBS 131958.</title>
        <authorList>
            <person name="Moreno L.F."/>
            <person name="Stielow B.J."/>
            <person name="de Hoog S."/>
            <person name="Vicente V.A."/>
            <person name="Weiss V.A."/>
            <person name="de Vries M."/>
            <person name="Cruz L.M."/>
            <person name="Souza E.M."/>
        </authorList>
    </citation>
    <scope>NUCLEOTIDE SEQUENCE [LARGE SCALE GENOMIC DNA]</scope>
    <source>
        <strain evidence="2 3">CBS 131958</strain>
    </source>
</reference>
<proteinExistence type="predicted"/>
<dbReference type="AlphaFoldDB" id="A0A0N1NZY9"/>
<name>A0A0N1NZY9_9EURO</name>
<keyword evidence="3" id="KW-1185">Reference proteome</keyword>
<gene>
    <name evidence="2" type="ORF">AB675_9685</name>
</gene>
<dbReference type="Proteomes" id="UP000038010">
    <property type="component" value="Unassembled WGS sequence"/>
</dbReference>
<feature type="region of interest" description="Disordered" evidence="1">
    <location>
        <begin position="25"/>
        <end position="103"/>
    </location>
</feature>
<dbReference type="EMBL" id="LFJN01000007">
    <property type="protein sequence ID" value="KPI42373.1"/>
    <property type="molecule type" value="Genomic_DNA"/>
</dbReference>
<dbReference type="GeneID" id="28742122"/>
<sequence>MNPFFPCSAQAPPPIFNQQTRYVYRTRDGGPPDMGKPPAPSGPSFGFPGMPPPGMMPPGPPPFGFPPPPGPPPPGPFWSGAPPPPPGPPGWTFQPPPSAAPTPSHMCFQNASGTTCFPTGSAPPASSSAAVSVTTTTTPATFNASNYKGPICTAGGTTAATGSTPSGPAPGNRVNERLVKADDGFHVLEPGQRFGPHMSHTALVEDVAYKVQYADSDWTVEKVIELLGAAKIERTGRKYYGHRELVGIQEWIPDANRQYFQEGSVIMLNDPKAKQTLREVGWGPDRGRAGQRPPVWVMLYPGWELRKPR</sequence>
<evidence type="ECO:0000313" key="3">
    <source>
        <dbReference type="Proteomes" id="UP000038010"/>
    </source>
</evidence>
<accession>A0A0N1NZY9</accession>
<feature type="compositionally biased region" description="Pro residues" evidence="1">
    <location>
        <begin position="49"/>
        <end position="100"/>
    </location>
</feature>
<dbReference type="OrthoDB" id="10434018at2759"/>
<dbReference type="RefSeq" id="XP_018002336.1">
    <property type="nucleotide sequence ID" value="XM_018150242.1"/>
</dbReference>